<feature type="compositionally biased region" description="Polar residues" evidence="1">
    <location>
        <begin position="290"/>
        <end position="307"/>
    </location>
</feature>
<feature type="compositionally biased region" description="Acidic residues" evidence="1">
    <location>
        <begin position="33"/>
        <end position="44"/>
    </location>
</feature>
<evidence type="ECO:0000256" key="1">
    <source>
        <dbReference type="SAM" id="MobiDB-lite"/>
    </source>
</evidence>
<feature type="compositionally biased region" description="Polar residues" evidence="1">
    <location>
        <begin position="50"/>
        <end position="60"/>
    </location>
</feature>
<accession>V9D4V4</accession>
<feature type="compositionally biased region" description="Acidic residues" evidence="1">
    <location>
        <begin position="200"/>
        <end position="211"/>
    </location>
</feature>
<dbReference type="HOGENOM" id="CLU_057714_0_0_1"/>
<gene>
    <name evidence="2" type="ORF">G647_05984</name>
</gene>
<evidence type="ECO:0000313" key="2">
    <source>
        <dbReference type="EMBL" id="ETI21914.1"/>
    </source>
</evidence>
<reference evidence="2 3" key="1">
    <citation type="submission" date="2013-03" db="EMBL/GenBank/DDBJ databases">
        <title>The Genome Sequence of Cladophialophora carrionii CBS 160.54.</title>
        <authorList>
            <consortium name="The Broad Institute Genomics Platform"/>
            <person name="Cuomo C."/>
            <person name="de Hoog S."/>
            <person name="Gorbushina A."/>
            <person name="Walker B."/>
            <person name="Young S.K."/>
            <person name="Zeng Q."/>
            <person name="Gargeya S."/>
            <person name="Fitzgerald M."/>
            <person name="Haas B."/>
            <person name="Abouelleil A."/>
            <person name="Allen A.W."/>
            <person name="Alvarado L."/>
            <person name="Arachchi H.M."/>
            <person name="Berlin A.M."/>
            <person name="Chapman S.B."/>
            <person name="Gainer-Dewar J."/>
            <person name="Goldberg J."/>
            <person name="Griggs A."/>
            <person name="Gujja S."/>
            <person name="Hansen M."/>
            <person name="Howarth C."/>
            <person name="Imamovic A."/>
            <person name="Ireland A."/>
            <person name="Larimer J."/>
            <person name="McCowan C."/>
            <person name="Murphy C."/>
            <person name="Pearson M."/>
            <person name="Poon T.W."/>
            <person name="Priest M."/>
            <person name="Roberts A."/>
            <person name="Saif S."/>
            <person name="Shea T."/>
            <person name="Sisk P."/>
            <person name="Sykes S."/>
            <person name="Wortman J."/>
            <person name="Nusbaum C."/>
            <person name="Birren B."/>
        </authorList>
    </citation>
    <scope>NUCLEOTIDE SEQUENCE [LARGE SCALE GENOMIC DNA]</scope>
    <source>
        <strain evidence="2 3">CBS 160.54</strain>
    </source>
</reference>
<dbReference type="RefSeq" id="XP_008728531.1">
    <property type="nucleotide sequence ID" value="XM_008730309.1"/>
</dbReference>
<dbReference type="OrthoDB" id="4161517at2759"/>
<dbReference type="VEuPathDB" id="FungiDB:G647_05984"/>
<evidence type="ECO:0000313" key="3">
    <source>
        <dbReference type="Proteomes" id="UP000030678"/>
    </source>
</evidence>
<feature type="region of interest" description="Disordered" evidence="1">
    <location>
        <begin position="290"/>
        <end position="319"/>
    </location>
</feature>
<dbReference type="AlphaFoldDB" id="V9D4V4"/>
<sequence length="319" mass="35880">MSSPTRSSGSKAKSAGGGGLLLSSSPPRCAVDGVDENWITDEADGDGRSLGQSGFDNPTHATPVGKLNFSMGERGSSSFVTSPPDSDPHPQATRAAVPAAAFSSPFGSSFSFAAPQPSSASQWELRSRESSPSTRLATQTTRNREERKSRFLDRIRRRRDDQRSELVGDQVLRMDFVRERRGWEEQMARRAAFEAGVEIEEEEAEDIADMQDDTRFRDQEMSPTEEYDDLVREYENGYDNEYEREHGFDRQGEMMPEDEFEFPVDDADDEEYERLFREMEILGQQSVSQLRDITAQEQQHPSQQGMEQRSGGDDAMDIS</sequence>
<feature type="compositionally biased region" description="Polar residues" evidence="1">
    <location>
        <begin position="130"/>
        <end position="141"/>
    </location>
</feature>
<dbReference type="EMBL" id="KB822706">
    <property type="protein sequence ID" value="ETI21914.1"/>
    <property type="molecule type" value="Genomic_DNA"/>
</dbReference>
<dbReference type="GeneID" id="19984477"/>
<feature type="compositionally biased region" description="Polar residues" evidence="1">
    <location>
        <begin position="75"/>
        <end position="84"/>
    </location>
</feature>
<protein>
    <submittedName>
        <fullName evidence="2">Uncharacterized protein</fullName>
    </submittedName>
</protein>
<feature type="region of interest" description="Disordered" evidence="1">
    <location>
        <begin position="200"/>
        <end position="228"/>
    </location>
</feature>
<feature type="compositionally biased region" description="Low complexity" evidence="1">
    <location>
        <begin position="95"/>
        <end position="121"/>
    </location>
</feature>
<organism evidence="2 3">
    <name type="scientific">Cladophialophora carrionii CBS 160.54</name>
    <dbReference type="NCBI Taxonomy" id="1279043"/>
    <lineage>
        <taxon>Eukaryota</taxon>
        <taxon>Fungi</taxon>
        <taxon>Dikarya</taxon>
        <taxon>Ascomycota</taxon>
        <taxon>Pezizomycotina</taxon>
        <taxon>Eurotiomycetes</taxon>
        <taxon>Chaetothyriomycetidae</taxon>
        <taxon>Chaetothyriales</taxon>
        <taxon>Herpotrichiellaceae</taxon>
        <taxon>Cladophialophora</taxon>
    </lineage>
</organism>
<dbReference type="Proteomes" id="UP000030678">
    <property type="component" value="Unassembled WGS sequence"/>
</dbReference>
<feature type="region of interest" description="Disordered" evidence="1">
    <location>
        <begin position="1"/>
        <end position="149"/>
    </location>
</feature>
<proteinExistence type="predicted"/>
<name>V9D4V4_9EURO</name>